<reference evidence="1" key="2">
    <citation type="submission" date="2013-05" db="EMBL/GenBank/DDBJ databases">
        <authorList>
            <person name="Carter J.-M."/>
            <person name="Baker S.C."/>
            <person name="Pink R."/>
            <person name="Carter D.R.F."/>
            <person name="Collins A."/>
            <person name="Tomlin J."/>
            <person name="Gibbs M."/>
            <person name="Breuker C.J."/>
        </authorList>
    </citation>
    <scope>NUCLEOTIDE SEQUENCE</scope>
    <source>
        <tissue evidence="1">Ovary</tissue>
    </source>
</reference>
<sequence length="75" mass="8644">QEPEKVGNIFYLCTYIYFSHDNNCDKQGVSVSGGEVTFHTTRVYLGHVLFVDDTFTIGHLFRKNVNLIRNDLDQC</sequence>
<organism evidence="1">
    <name type="scientific">Pararge aegeria</name>
    <name type="common">speckled wood butterfly</name>
    <dbReference type="NCBI Taxonomy" id="116150"/>
    <lineage>
        <taxon>Eukaryota</taxon>
        <taxon>Metazoa</taxon>
        <taxon>Ecdysozoa</taxon>
        <taxon>Arthropoda</taxon>
        <taxon>Hexapoda</taxon>
        <taxon>Insecta</taxon>
        <taxon>Pterygota</taxon>
        <taxon>Neoptera</taxon>
        <taxon>Endopterygota</taxon>
        <taxon>Lepidoptera</taxon>
        <taxon>Glossata</taxon>
        <taxon>Ditrysia</taxon>
        <taxon>Papilionoidea</taxon>
        <taxon>Nymphalidae</taxon>
        <taxon>Satyrinae</taxon>
        <taxon>Satyrini</taxon>
        <taxon>Parargina</taxon>
        <taxon>Pararge</taxon>
    </lineage>
</organism>
<accession>S4PUM6</accession>
<evidence type="ECO:0000313" key="1">
    <source>
        <dbReference type="EMBL" id="JAA82537.1"/>
    </source>
</evidence>
<reference evidence="1" key="1">
    <citation type="journal article" date="2013" name="BMC Genomics">
        <title>Unscrambling butterfly oogenesis.</title>
        <authorList>
            <person name="Carter J.M."/>
            <person name="Baker S.C."/>
            <person name="Pink R."/>
            <person name="Carter D.R."/>
            <person name="Collins A."/>
            <person name="Tomlin J."/>
            <person name="Gibbs M."/>
            <person name="Breuker C.J."/>
        </authorList>
    </citation>
    <scope>NUCLEOTIDE SEQUENCE</scope>
    <source>
        <tissue evidence="1">Ovary</tissue>
    </source>
</reference>
<feature type="non-terminal residue" evidence="1">
    <location>
        <position position="1"/>
    </location>
</feature>
<dbReference type="EMBL" id="GAIX01010023">
    <property type="protein sequence ID" value="JAA82537.1"/>
    <property type="molecule type" value="Transcribed_RNA"/>
</dbReference>
<protein>
    <submittedName>
        <fullName evidence="1">Uncharacterized protein</fullName>
    </submittedName>
</protein>
<proteinExistence type="predicted"/>
<name>S4PUM6_9NEOP</name>
<dbReference type="AlphaFoldDB" id="S4PUM6"/>